<comment type="caution">
    <text evidence="2">The sequence shown here is derived from an EMBL/GenBank/DDBJ whole genome shotgun (WGS) entry which is preliminary data.</text>
</comment>
<organism evidence="2 3">
    <name type="scientific">Microbacterium maritypicum MF109</name>
    <dbReference type="NCBI Taxonomy" id="1333857"/>
    <lineage>
        <taxon>Bacteria</taxon>
        <taxon>Bacillati</taxon>
        <taxon>Actinomycetota</taxon>
        <taxon>Actinomycetes</taxon>
        <taxon>Micrococcales</taxon>
        <taxon>Microbacteriaceae</taxon>
        <taxon>Microbacterium</taxon>
    </lineage>
</organism>
<accession>T5KDP6</accession>
<evidence type="ECO:0000313" key="3">
    <source>
        <dbReference type="Proteomes" id="UP000016033"/>
    </source>
</evidence>
<proteinExistence type="predicted"/>
<evidence type="ECO:0000256" key="1">
    <source>
        <dbReference type="SAM" id="MobiDB-lite"/>
    </source>
</evidence>
<name>T5KDP6_MICMQ</name>
<reference evidence="2 3" key="1">
    <citation type="journal article" date="2013" name="Genome Announc.">
        <title>Whole-genome sequences of five oyster-associated bacteria show potential for crude oil hydrocarbon degradation.</title>
        <authorList>
            <person name="Chauhan A."/>
            <person name="Green S."/>
            <person name="Pathak A."/>
            <person name="Thomas J."/>
            <person name="Venkatramanan R."/>
        </authorList>
    </citation>
    <scope>NUCLEOTIDE SEQUENCE [LARGE SCALE GENOMIC DNA]</scope>
    <source>
        <strain evidence="2 3">MF109</strain>
    </source>
</reference>
<feature type="region of interest" description="Disordered" evidence="1">
    <location>
        <begin position="1"/>
        <end position="41"/>
    </location>
</feature>
<gene>
    <name evidence="2" type="ORF">L687_08220</name>
</gene>
<dbReference type="AlphaFoldDB" id="T5KDP6"/>
<sequence length="103" mass="11274">MAATSRLQISGTPFSTRLTSPVSLHRRRTASRPTESGTRTTYRIRYGNTDRRTDTVSIDAEAGWATECTLRSDRVDAGPGDVVPQTVPDIRMTYSVSIVDSAP</sequence>
<evidence type="ECO:0000313" key="2">
    <source>
        <dbReference type="EMBL" id="EQM72996.1"/>
    </source>
</evidence>
<protein>
    <submittedName>
        <fullName evidence="2">Uncharacterized protein</fullName>
    </submittedName>
</protein>
<feature type="compositionally biased region" description="Polar residues" evidence="1">
    <location>
        <begin position="31"/>
        <end position="41"/>
    </location>
</feature>
<feature type="compositionally biased region" description="Polar residues" evidence="1">
    <location>
        <begin position="1"/>
        <end position="22"/>
    </location>
</feature>
<dbReference type="Proteomes" id="UP000016033">
    <property type="component" value="Unassembled WGS sequence"/>
</dbReference>
<dbReference type="EMBL" id="ATAO01000239">
    <property type="protein sequence ID" value="EQM72996.1"/>
    <property type="molecule type" value="Genomic_DNA"/>
</dbReference>